<dbReference type="OrthoDB" id="1018at2157"/>
<dbReference type="SUPFAM" id="SSF53335">
    <property type="entry name" value="S-adenosyl-L-methionine-dependent methyltransferases"/>
    <property type="match status" value="1"/>
</dbReference>
<sequence length="209" mass="23687">MAKFEPFEKHAQKYDEWFNKNKHFYESELQAIKELLPKSKNGIEIGVGSGRFAAPLGIKLGVDPSRKMGEIAQMRGIKFVEGIAESLPFEDSQFDFVLMVTTICFLDDVEAAFNEVSRVLKSGGSLIIGFIDAESPMGKLYEKHRNESTFYKDATFYSVKEVISYMKKAQFKDFSFRQTLFKSGEELKDIEPVKKGFGEGSFVVVRGVK</sequence>
<reference evidence="2 3" key="1">
    <citation type="journal article" date="2017" name="BMC Genomics">
        <title>Genomic analysis of methanogenic archaea reveals a shift towards energy conservation.</title>
        <authorList>
            <person name="Gilmore S.P."/>
            <person name="Henske J.K."/>
            <person name="Sexton J.A."/>
            <person name="Solomon K.V."/>
            <person name="Seppala S."/>
            <person name="Yoo J.I."/>
            <person name="Huyett L.M."/>
            <person name="Pressman A."/>
            <person name="Cogan J.Z."/>
            <person name="Kivenson V."/>
            <person name="Peng X."/>
            <person name="Tan Y."/>
            <person name="Valentine D.L."/>
            <person name="O'Malley M.A."/>
        </authorList>
    </citation>
    <scope>NUCLEOTIDE SEQUENCE [LARGE SCALE GENOMIC DNA]</scope>
    <source>
        <strain evidence="2 3">M.o.H.</strain>
    </source>
</reference>
<dbReference type="Pfam" id="PF08241">
    <property type="entry name" value="Methyltransf_11"/>
    <property type="match status" value="1"/>
</dbReference>
<dbReference type="Proteomes" id="UP000217784">
    <property type="component" value="Unassembled WGS sequence"/>
</dbReference>
<proteinExistence type="predicted"/>
<keyword evidence="3" id="KW-1185">Reference proteome</keyword>
<dbReference type="AlphaFoldDB" id="A0A2A2H7Q1"/>
<dbReference type="PANTHER" id="PTHR42912:SF80">
    <property type="entry name" value="METHYLTRANSFERASE DOMAIN-CONTAINING PROTEIN"/>
    <property type="match status" value="1"/>
</dbReference>
<dbReference type="RefSeq" id="WP_069584756.1">
    <property type="nucleotide sequence ID" value="NZ_LMVM01000007.1"/>
</dbReference>
<keyword evidence="2" id="KW-0489">Methyltransferase</keyword>
<evidence type="ECO:0000259" key="1">
    <source>
        <dbReference type="Pfam" id="PF08241"/>
    </source>
</evidence>
<comment type="caution">
    <text evidence="2">The sequence shown here is derived from an EMBL/GenBank/DDBJ whole genome shotgun (WGS) entry which is preliminary data.</text>
</comment>
<name>A0A2A2H7Q1_METBR</name>
<keyword evidence="2" id="KW-0808">Transferase</keyword>
<evidence type="ECO:0000313" key="2">
    <source>
        <dbReference type="EMBL" id="PAV05365.1"/>
    </source>
</evidence>
<dbReference type="InterPro" id="IPR013216">
    <property type="entry name" value="Methyltransf_11"/>
</dbReference>
<dbReference type="CDD" id="cd02440">
    <property type="entry name" value="AdoMet_MTases"/>
    <property type="match status" value="1"/>
</dbReference>
<gene>
    <name evidence="2" type="ORF">ASJ80_10280</name>
</gene>
<dbReference type="Gene3D" id="3.40.50.150">
    <property type="entry name" value="Vaccinia Virus protein VP39"/>
    <property type="match status" value="1"/>
</dbReference>
<organism evidence="2 3">
    <name type="scientific">Methanobacterium bryantii</name>
    <dbReference type="NCBI Taxonomy" id="2161"/>
    <lineage>
        <taxon>Archaea</taxon>
        <taxon>Methanobacteriati</taxon>
        <taxon>Methanobacteriota</taxon>
        <taxon>Methanomada group</taxon>
        <taxon>Methanobacteria</taxon>
        <taxon>Methanobacteriales</taxon>
        <taxon>Methanobacteriaceae</taxon>
        <taxon>Methanobacterium</taxon>
    </lineage>
</organism>
<accession>A0A2A2H7Q1</accession>
<protein>
    <submittedName>
        <fullName evidence="2">Methyltransferase type 11</fullName>
    </submittedName>
</protein>
<evidence type="ECO:0000313" key="3">
    <source>
        <dbReference type="Proteomes" id="UP000217784"/>
    </source>
</evidence>
<dbReference type="InterPro" id="IPR029063">
    <property type="entry name" value="SAM-dependent_MTases_sf"/>
</dbReference>
<feature type="domain" description="Methyltransferase type 11" evidence="1">
    <location>
        <begin position="44"/>
        <end position="128"/>
    </location>
</feature>
<dbReference type="GO" id="GO:0032259">
    <property type="term" value="P:methylation"/>
    <property type="evidence" value="ECO:0007669"/>
    <property type="project" value="UniProtKB-KW"/>
</dbReference>
<dbReference type="GO" id="GO:0008757">
    <property type="term" value="F:S-adenosylmethionine-dependent methyltransferase activity"/>
    <property type="evidence" value="ECO:0007669"/>
    <property type="project" value="InterPro"/>
</dbReference>
<dbReference type="PANTHER" id="PTHR42912">
    <property type="entry name" value="METHYLTRANSFERASE"/>
    <property type="match status" value="1"/>
</dbReference>
<dbReference type="InterPro" id="IPR050508">
    <property type="entry name" value="Methyltransf_Superfamily"/>
</dbReference>
<dbReference type="EMBL" id="LMVM01000007">
    <property type="protein sequence ID" value="PAV05365.1"/>
    <property type="molecule type" value="Genomic_DNA"/>
</dbReference>